<organism evidence="1 2">
    <name type="scientific">Coemansia helicoidea</name>
    <dbReference type="NCBI Taxonomy" id="1286919"/>
    <lineage>
        <taxon>Eukaryota</taxon>
        <taxon>Fungi</taxon>
        <taxon>Fungi incertae sedis</taxon>
        <taxon>Zoopagomycota</taxon>
        <taxon>Kickxellomycotina</taxon>
        <taxon>Kickxellomycetes</taxon>
        <taxon>Kickxellales</taxon>
        <taxon>Kickxellaceae</taxon>
        <taxon>Coemansia</taxon>
    </lineage>
</organism>
<comment type="caution">
    <text evidence="1">The sequence shown here is derived from an EMBL/GenBank/DDBJ whole genome shotgun (WGS) entry which is preliminary data.</text>
</comment>
<keyword evidence="2" id="KW-1185">Reference proteome</keyword>
<name>A0ACC1KXF6_9FUNG</name>
<dbReference type="EMBL" id="JANBUN010001849">
    <property type="protein sequence ID" value="KAJ2796519.1"/>
    <property type="molecule type" value="Genomic_DNA"/>
</dbReference>
<protein>
    <submittedName>
        <fullName evidence="1">Small subunit (SSU) processome component</fullName>
    </submittedName>
</protein>
<evidence type="ECO:0000313" key="2">
    <source>
        <dbReference type="Proteomes" id="UP001140087"/>
    </source>
</evidence>
<dbReference type="Proteomes" id="UP001140087">
    <property type="component" value="Unassembled WGS sequence"/>
</dbReference>
<reference evidence="1" key="1">
    <citation type="submission" date="2022-07" db="EMBL/GenBank/DDBJ databases">
        <title>Phylogenomic reconstructions and comparative analyses of Kickxellomycotina fungi.</title>
        <authorList>
            <person name="Reynolds N.K."/>
            <person name="Stajich J.E."/>
            <person name="Barry K."/>
            <person name="Grigoriev I.V."/>
            <person name="Crous P."/>
            <person name="Smith M.E."/>
        </authorList>
    </citation>
    <scope>NUCLEOTIDE SEQUENCE</scope>
    <source>
        <strain evidence="1">BCRC 34780</strain>
    </source>
</reference>
<sequence>MVKRTVHRKKSQGATAGKRAGKTSTAHEEAARWTCAFDGDSSLAVVRAGISGHKLRIIDVHTGVQRSEFSAGAGSKIRCVAWGHQAKTGGSAQQQLVALGMHDGRVLLYSPARNAVVRTLEGAHASTPVASVACVGAGVFSLDAAGVLAQWDAGSGALAQQIKTALADAAALLVSADGLRAAVASHRIELWDLAKKSKVHAWPGHTAPVHSLLWSADETALVSAAQSDRHVHVWDATAHNATQPLAVLNADSEVAHMDVSPGGSVLSVGEDGVLYAWHQGAHSRGAAGARRRNDIGYAADGVVRIATAAGQPLAVLLARFSRVATGEGSVLLVRGSAVKPLFETLELADQDGQFARETVLTREAQDNLLIPAAAKTDAEKQLSAQLHAYSEQGASVTNPVSEGVRASQRAAEDAQPEQPSLADRIRQLSVGTDAHAPSDALAAGLNLGSGTLVRVLVQSLHTADSEMLDTVLGNSARTNVVRDTTLALPAAYVLAFLQQLFVRFQSTPARAAQLLPWIRNTLALHSAYLTSIPSLVPQLAGFYQAVEARLETHQKLLRLSGRLELANIQIRARAHHKKEERQQELDALNQTAMKPLNVYHESDDDDADSATASTEPPTPVWQAEESTDDEGLSASDDGQEDQWSDDDDASAQGEDASEDDASASDKMDVSDAADSGSDVDSDVDSDA</sequence>
<proteinExistence type="predicted"/>
<evidence type="ECO:0000313" key="1">
    <source>
        <dbReference type="EMBL" id="KAJ2796519.1"/>
    </source>
</evidence>
<accession>A0ACC1KXF6</accession>
<gene>
    <name evidence="1" type="primary">UTP5</name>
    <name evidence="1" type="ORF">H4R21_004677</name>
</gene>